<dbReference type="Proteomes" id="UP000306102">
    <property type="component" value="Unassembled WGS sequence"/>
</dbReference>
<dbReference type="CDD" id="cd00018">
    <property type="entry name" value="AP2"/>
    <property type="match status" value="1"/>
</dbReference>
<comment type="caution">
    <text evidence="8">The sequence shown here is derived from an EMBL/GenBank/DDBJ whole genome shotgun (WGS) entry which is preliminary data.</text>
</comment>
<accession>A0A4S4DSC7</accession>
<keyword evidence="2" id="KW-0611">Plant defense</keyword>
<keyword evidence="6" id="KW-0539">Nucleus</keyword>
<evidence type="ECO:0000313" key="8">
    <source>
        <dbReference type="EMBL" id="THG06079.1"/>
    </source>
</evidence>
<dbReference type="GO" id="GO:0009873">
    <property type="term" value="P:ethylene-activated signaling pathway"/>
    <property type="evidence" value="ECO:0007669"/>
    <property type="project" value="InterPro"/>
</dbReference>
<name>A0A4S4DSC7_CAMSN</name>
<dbReference type="Pfam" id="PF00847">
    <property type="entry name" value="AP2"/>
    <property type="match status" value="1"/>
</dbReference>
<evidence type="ECO:0000259" key="7">
    <source>
        <dbReference type="PROSITE" id="PS51032"/>
    </source>
</evidence>
<dbReference type="InterPro" id="IPR036955">
    <property type="entry name" value="AP2/ERF_dom_sf"/>
</dbReference>
<feature type="domain" description="AP2/ERF" evidence="7">
    <location>
        <begin position="129"/>
        <end position="186"/>
    </location>
</feature>
<keyword evidence="3" id="KW-0805">Transcription regulation</keyword>
<dbReference type="EMBL" id="SDRB02010508">
    <property type="protein sequence ID" value="THG06079.1"/>
    <property type="molecule type" value="Genomic_DNA"/>
</dbReference>
<dbReference type="GO" id="GO:0005634">
    <property type="term" value="C:nucleus"/>
    <property type="evidence" value="ECO:0007669"/>
    <property type="project" value="UniProtKB-SubCell"/>
</dbReference>
<evidence type="ECO:0000256" key="4">
    <source>
        <dbReference type="ARBA" id="ARBA00023125"/>
    </source>
</evidence>
<evidence type="ECO:0000256" key="6">
    <source>
        <dbReference type="ARBA" id="ARBA00023242"/>
    </source>
</evidence>
<proteinExistence type="predicted"/>
<dbReference type="InterPro" id="IPR016177">
    <property type="entry name" value="DNA-bd_dom_sf"/>
</dbReference>
<keyword evidence="9" id="KW-1185">Reference proteome</keyword>
<evidence type="ECO:0000256" key="5">
    <source>
        <dbReference type="ARBA" id="ARBA00023163"/>
    </source>
</evidence>
<keyword evidence="4" id="KW-0238">DNA-binding</keyword>
<protein>
    <recommendedName>
        <fullName evidence="7">AP2/ERF domain-containing protein</fullName>
    </recommendedName>
</protein>
<dbReference type="GO" id="GO:0003700">
    <property type="term" value="F:DNA-binding transcription factor activity"/>
    <property type="evidence" value="ECO:0007669"/>
    <property type="project" value="InterPro"/>
</dbReference>
<sequence length="249" mass="27790">MDPDQIQKLFQDLQTEEIQADNPFPPLYLTQDQEFFIMVSAIKHVISGANLEPIRPSTSSSLASSSGTKAEQTVISLPEADTCPVCKINGCLGCEFFTLTTSTSGTTDTTDVVAGAEGEKKKKRREKKLYRGVRQRPWGKWAAEIRDPWRAARVWLGTFHTAKEAARAYDKAAVEFRGAKAKTNFALSDYQYELDRALERSNARDKAKMKSKVEGTCGETVAASNEANEFWAGIMEDSELRDLLMMEFP</sequence>
<dbReference type="PRINTS" id="PR00367">
    <property type="entry name" value="ETHRSPELEMNT"/>
</dbReference>
<organism evidence="8 9">
    <name type="scientific">Camellia sinensis var. sinensis</name>
    <name type="common">China tea</name>
    <dbReference type="NCBI Taxonomy" id="542762"/>
    <lineage>
        <taxon>Eukaryota</taxon>
        <taxon>Viridiplantae</taxon>
        <taxon>Streptophyta</taxon>
        <taxon>Embryophyta</taxon>
        <taxon>Tracheophyta</taxon>
        <taxon>Spermatophyta</taxon>
        <taxon>Magnoliopsida</taxon>
        <taxon>eudicotyledons</taxon>
        <taxon>Gunneridae</taxon>
        <taxon>Pentapetalae</taxon>
        <taxon>asterids</taxon>
        <taxon>Ericales</taxon>
        <taxon>Theaceae</taxon>
        <taxon>Camellia</taxon>
    </lineage>
</organism>
<evidence type="ECO:0000256" key="1">
    <source>
        <dbReference type="ARBA" id="ARBA00004123"/>
    </source>
</evidence>
<evidence type="ECO:0000256" key="3">
    <source>
        <dbReference type="ARBA" id="ARBA00023015"/>
    </source>
</evidence>
<dbReference type="PANTHER" id="PTHR31190">
    <property type="entry name" value="DNA-BINDING DOMAIN"/>
    <property type="match status" value="1"/>
</dbReference>
<dbReference type="FunFam" id="3.30.730.10:FF:000001">
    <property type="entry name" value="Ethylene-responsive transcription factor 2"/>
    <property type="match status" value="1"/>
</dbReference>
<dbReference type="GO" id="GO:0003677">
    <property type="term" value="F:DNA binding"/>
    <property type="evidence" value="ECO:0007669"/>
    <property type="project" value="UniProtKB-KW"/>
</dbReference>
<dbReference type="Gene3D" id="3.30.730.10">
    <property type="entry name" value="AP2/ERF domain"/>
    <property type="match status" value="1"/>
</dbReference>
<comment type="subcellular location">
    <subcellularLocation>
        <location evidence="1">Nucleus</location>
    </subcellularLocation>
</comment>
<dbReference type="SMART" id="SM00380">
    <property type="entry name" value="AP2"/>
    <property type="match status" value="1"/>
</dbReference>
<dbReference type="AlphaFoldDB" id="A0A4S4DSC7"/>
<keyword evidence="5" id="KW-0804">Transcription</keyword>
<dbReference type="InterPro" id="IPR001471">
    <property type="entry name" value="AP2/ERF_dom"/>
</dbReference>
<dbReference type="PROSITE" id="PS51032">
    <property type="entry name" value="AP2_ERF"/>
    <property type="match status" value="1"/>
</dbReference>
<dbReference type="GO" id="GO:0006952">
    <property type="term" value="P:defense response"/>
    <property type="evidence" value="ECO:0007669"/>
    <property type="project" value="UniProtKB-KW"/>
</dbReference>
<dbReference type="InterPro" id="IPR044808">
    <property type="entry name" value="ERF_plant"/>
</dbReference>
<dbReference type="SUPFAM" id="SSF54171">
    <property type="entry name" value="DNA-binding domain"/>
    <property type="match status" value="1"/>
</dbReference>
<evidence type="ECO:0000313" key="9">
    <source>
        <dbReference type="Proteomes" id="UP000306102"/>
    </source>
</evidence>
<gene>
    <name evidence="8" type="ORF">TEA_011203</name>
</gene>
<evidence type="ECO:0000256" key="2">
    <source>
        <dbReference type="ARBA" id="ARBA00022821"/>
    </source>
</evidence>
<reference evidence="8 9" key="1">
    <citation type="journal article" date="2018" name="Proc. Natl. Acad. Sci. U.S.A.">
        <title>Draft genome sequence of Camellia sinensis var. sinensis provides insights into the evolution of the tea genome and tea quality.</title>
        <authorList>
            <person name="Wei C."/>
            <person name="Yang H."/>
            <person name="Wang S."/>
            <person name="Zhao J."/>
            <person name="Liu C."/>
            <person name="Gao L."/>
            <person name="Xia E."/>
            <person name="Lu Y."/>
            <person name="Tai Y."/>
            <person name="She G."/>
            <person name="Sun J."/>
            <person name="Cao H."/>
            <person name="Tong W."/>
            <person name="Gao Q."/>
            <person name="Li Y."/>
            <person name="Deng W."/>
            <person name="Jiang X."/>
            <person name="Wang W."/>
            <person name="Chen Q."/>
            <person name="Zhang S."/>
            <person name="Li H."/>
            <person name="Wu J."/>
            <person name="Wang P."/>
            <person name="Li P."/>
            <person name="Shi C."/>
            <person name="Zheng F."/>
            <person name="Jian J."/>
            <person name="Huang B."/>
            <person name="Shan D."/>
            <person name="Shi M."/>
            <person name="Fang C."/>
            <person name="Yue Y."/>
            <person name="Li F."/>
            <person name="Li D."/>
            <person name="Wei S."/>
            <person name="Han B."/>
            <person name="Jiang C."/>
            <person name="Yin Y."/>
            <person name="Xia T."/>
            <person name="Zhang Z."/>
            <person name="Bennetzen J.L."/>
            <person name="Zhao S."/>
            <person name="Wan X."/>
        </authorList>
    </citation>
    <scope>NUCLEOTIDE SEQUENCE [LARGE SCALE GENOMIC DNA]</scope>
    <source>
        <strain evidence="9">cv. Shuchazao</strain>
        <tissue evidence="8">Leaf</tissue>
    </source>
</reference>